<dbReference type="EMBL" id="MCIA01000008">
    <property type="protein sequence ID" value="RKD33004.1"/>
    <property type="molecule type" value="Genomic_DNA"/>
</dbReference>
<dbReference type="Proteomes" id="UP000284277">
    <property type="component" value="Unassembled WGS sequence"/>
</dbReference>
<sequence>MEDEMLMEILKEMQKKYQCFNEIERITKDIGDALSRNDRALVQILLGMRQEEIDQAEMSERNIHLLLSFITTDEATQAMNWIKGNKENIPENPIIKKLVEKGTSIQMLVQRTIELDRHISMRLAGKDSFYQTLP</sequence>
<keyword evidence="2" id="KW-1185">Reference proteome</keyword>
<accession>A0A419T627</accession>
<proteinExistence type="predicted"/>
<protein>
    <submittedName>
        <fullName evidence="1">Uncharacterized protein</fullName>
    </submittedName>
</protein>
<dbReference type="RefSeq" id="WP_120196015.1">
    <property type="nucleotide sequence ID" value="NZ_MCIA01000008.1"/>
</dbReference>
<dbReference type="AlphaFoldDB" id="A0A419T627"/>
<dbReference type="OrthoDB" id="1908375at2"/>
<evidence type="ECO:0000313" key="1">
    <source>
        <dbReference type="EMBL" id="RKD33004.1"/>
    </source>
</evidence>
<reference evidence="1 2" key="1">
    <citation type="submission" date="2016-08" db="EMBL/GenBank/DDBJ databases">
        <title>A new outlook on sporulation: Clostridium algidixylanolyticum.</title>
        <authorList>
            <person name="Poppleton D.I."/>
            <person name="Gribaldo S."/>
        </authorList>
    </citation>
    <scope>NUCLEOTIDE SEQUENCE [LARGE SCALE GENOMIC DNA]</scope>
    <source>
        <strain evidence="1 2">SPL73</strain>
    </source>
</reference>
<evidence type="ECO:0000313" key="2">
    <source>
        <dbReference type="Proteomes" id="UP000284277"/>
    </source>
</evidence>
<organism evidence="1 2">
    <name type="scientific">Lacrimispora algidixylanolytica</name>
    <dbReference type="NCBI Taxonomy" id="94868"/>
    <lineage>
        <taxon>Bacteria</taxon>
        <taxon>Bacillati</taxon>
        <taxon>Bacillota</taxon>
        <taxon>Clostridia</taxon>
        <taxon>Lachnospirales</taxon>
        <taxon>Lachnospiraceae</taxon>
        <taxon>Lacrimispora</taxon>
    </lineage>
</organism>
<comment type="caution">
    <text evidence="1">The sequence shown here is derived from an EMBL/GenBank/DDBJ whole genome shotgun (WGS) entry which is preliminary data.</text>
</comment>
<name>A0A419T627_9FIRM</name>
<gene>
    <name evidence="1" type="ORF">BET01_15425</name>
</gene>